<dbReference type="PROSITE" id="PS51257">
    <property type="entry name" value="PROKAR_LIPOPROTEIN"/>
    <property type="match status" value="1"/>
</dbReference>
<protein>
    <submittedName>
        <fullName evidence="2">Uncharacterized protein</fullName>
    </submittedName>
</protein>
<keyword evidence="1" id="KW-0732">Signal</keyword>
<dbReference type="EMBL" id="CP089983">
    <property type="protein sequence ID" value="WXB05316.1"/>
    <property type="molecule type" value="Genomic_DNA"/>
</dbReference>
<organism evidence="2 3">
    <name type="scientific">Pendulispora rubella</name>
    <dbReference type="NCBI Taxonomy" id="2741070"/>
    <lineage>
        <taxon>Bacteria</taxon>
        <taxon>Pseudomonadati</taxon>
        <taxon>Myxococcota</taxon>
        <taxon>Myxococcia</taxon>
        <taxon>Myxococcales</taxon>
        <taxon>Sorangiineae</taxon>
        <taxon>Pendulisporaceae</taxon>
        <taxon>Pendulispora</taxon>
    </lineage>
</organism>
<gene>
    <name evidence="2" type="ORF">LVJ94_51520</name>
</gene>
<reference evidence="2" key="1">
    <citation type="submission" date="2021-12" db="EMBL/GenBank/DDBJ databases">
        <title>Discovery of the Pendulisporaceae a myxobacterial family with distinct sporulation behavior and unique specialized metabolism.</title>
        <authorList>
            <person name="Garcia R."/>
            <person name="Popoff A."/>
            <person name="Bader C.D."/>
            <person name="Loehr J."/>
            <person name="Walesch S."/>
            <person name="Walt C."/>
            <person name="Boldt J."/>
            <person name="Bunk B."/>
            <person name="Haeckl F.J.F.P.J."/>
            <person name="Gunesch A.P."/>
            <person name="Birkelbach J."/>
            <person name="Nuebel U."/>
            <person name="Pietschmann T."/>
            <person name="Bach T."/>
            <person name="Mueller R."/>
        </authorList>
    </citation>
    <scope>NUCLEOTIDE SEQUENCE</scope>
    <source>
        <strain evidence="2">MSr11367</strain>
    </source>
</reference>
<evidence type="ECO:0000313" key="3">
    <source>
        <dbReference type="Proteomes" id="UP001374803"/>
    </source>
</evidence>
<evidence type="ECO:0000313" key="2">
    <source>
        <dbReference type="EMBL" id="WXB05316.1"/>
    </source>
</evidence>
<dbReference type="RefSeq" id="WP_394834960.1">
    <property type="nucleotide sequence ID" value="NZ_CP089929.1"/>
</dbReference>
<proteinExistence type="predicted"/>
<feature type="chain" id="PRO_5047000032" evidence="1">
    <location>
        <begin position="22"/>
        <end position="178"/>
    </location>
</feature>
<keyword evidence="3" id="KW-1185">Reference proteome</keyword>
<sequence length="178" mass="17423">MHVLKAVVATSLLALSITGCADTDSADVDPANVEPAGLEPAAIDATFRLTPASTNFTASGSMTLKKGLVTLNCTATFTGATDAAGAGKVTAATFSGGSLCSGLKSAGFPWAVVPSSTTQATVQNVTVNTSLGACGPSNLAAAYNNTNGSLTFTNAALSGGCSVSGTLTTSPRITVVAQ</sequence>
<dbReference type="Proteomes" id="UP001374803">
    <property type="component" value="Chromosome"/>
</dbReference>
<evidence type="ECO:0000256" key="1">
    <source>
        <dbReference type="SAM" id="SignalP"/>
    </source>
</evidence>
<accession>A0ABZ2L302</accession>
<name>A0ABZ2L302_9BACT</name>
<feature type="signal peptide" evidence="1">
    <location>
        <begin position="1"/>
        <end position="21"/>
    </location>
</feature>